<reference evidence="1" key="1">
    <citation type="journal article" date="2012" name="Nat. Biotechnol.">
        <title>Draft genome sequence of pigeonpea (Cajanus cajan), an orphan legume crop of resource-poor farmers.</title>
        <authorList>
            <person name="Varshney R.K."/>
            <person name="Chen W."/>
            <person name="Li Y."/>
            <person name="Bharti A.K."/>
            <person name="Saxena R.K."/>
            <person name="Schlueter J.A."/>
            <person name="Donoghue M.T."/>
            <person name="Azam S."/>
            <person name="Fan G."/>
            <person name="Whaley A.M."/>
            <person name="Farmer A.D."/>
            <person name="Sheridan J."/>
            <person name="Iwata A."/>
            <person name="Tuteja R."/>
            <person name="Penmetsa R.V."/>
            <person name="Wu W."/>
            <person name="Upadhyaya H.D."/>
            <person name="Yang S.P."/>
            <person name="Shah T."/>
            <person name="Saxena K.B."/>
            <person name="Michael T."/>
            <person name="McCombie W.R."/>
            <person name="Yang B."/>
            <person name="Zhang G."/>
            <person name="Yang H."/>
            <person name="Wang J."/>
            <person name="Spillane C."/>
            <person name="Cook D.R."/>
            <person name="May G.D."/>
            <person name="Xu X."/>
            <person name="Jackson S.A."/>
        </authorList>
    </citation>
    <scope>NUCLEOTIDE SEQUENCE [LARGE SCALE GENOMIC DNA]</scope>
</reference>
<gene>
    <name evidence="1" type="ORF">KK1_034418</name>
</gene>
<evidence type="ECO:0000313" key="1">
    <source>
        <dbReference type="EMBL" id="KYP44102.1"/>
    </source>
</evidence>
<protein>
    <submittedName>
        <fullName evidence="1">(+)-delta-cadinene synthase isozyme A</fullName>
    </submittedName>
</protein>
<dbReference type="AlphaFoldDB" id="A0A151RNI4"/>
<dbReference type="InterPro" id="IPR008949">
    <property type="entry name" value="Isoprenoid_synthase_dom_sf"/>
</dbReference>
<accession>A0A151RNI4</accession>
<dbReference type="Gene3D" id="1.10.600.10">
    <property type="entry name" value="Farnesyl Diphosphate Synthase"/>
    <property type="match status" value="1"/>
</dbReference>
<dbReference type="Proteomes" id="UP000075243">
    <property type="component" value="Unassembled WGS sequence"/>
</dbReference>
<evidence type="ECO:0000313" key="2">
    <source>
        <dbReference type="Proteomes" id="UP000075243"/>
    </source>
</evidence>
<name>A0A151RNI4_CAJCA</name>
<dbReference type="Gramene" id="C.cajan_33206.t">
    <property type="protein sequence ID" value="C.cajan_33206.t.cds1"/>
    <property type="gene ID" value="C.cajan_33206"/>
</dbReference>
<sequence length="80" mass="9614">MKQYNISEVEAYNFIRKDIEDYWKLINEAYLNSNDIPKHVLDSIINYARMSEFSYENYMDRFTTGELLKYVVSSLLLDPM</sequence>
<proteinExistence type="predicted"/>
<organism evidence="1 2">
    <name type="scientific">Cajanus cajan</name>
    <name type="common">Pigeon pea</name>
    <name type="synonym">Cajanus indicus</name>
    <dbReference type="NCBI Taxonomy" id="3821"/>
    <lineage>
        <taxon>Eukaryota</taxon>
        <taxon>Viridiplantae</taxon>
        <taxon>Streptophyta</taxon>
        <taxon>Embryophyta</taxon>
        <taxon>Tracheophyta</taxon>
        <taxon>Spermatophyta</taxon>
        <taxon>Magnoliopsida</taxon>
        <taxon>eudicotyledons</taxon>
        <taxon>Gunneridae</taxon>
        <taxon>Pentapetalae</taxon>
        <taxon>rosids</taxon>
        <taxon>fabids</taxon>
        <taxon>Fabales</taxon>
        <taxon>Fabaceae</taxon>
        <taxon>Papilionoideae</taxon>
        <taxon>50 kb inversion clade</taxon>
        <taxon>NPAAA clade</taxon>
        <taxon>indigoferoid/millettioid clade</taxon>
        <taxon>Phaseoleae</taxon>
        <taxon>Cajanus</taxon>
    </lineage>
</organism>
<dbReference type="EMBL" id="KQ483640">
    <property type="protein sequence ID" value="KYP44102.1"/>
    <property type="molecule type" value="Genomic_DNA"/>
</dbReference>
<dbReference type="SUPFAM" id="SSF48576">
    <property type="entry name" value="Terpenoid synthases"/>
    <property type="match status" value="1"/>
</dbReference>
<keyword evidence="2" id="KW-1185">Reference proteome</keyword>